<evidence type="ECO:0000313" key="1">
    <source>
        <dbReference type="EMBL" id="KAF9491574.1"/>
    </source>
</evidence>
<organism evidence="1 2">
    <name type="scientific">Pleurotus eryngii</name>
    <name type="common">Boletus of the steppes</name>
    <dbReference type="NCBI Taxonomy" id="5323"/>
    <lineage>
        <taxon>Eukaryota</taxon>
        <taxon>Fungi</taxon>
        <taxon>Dikarya</taxon>
        <taxon>Basidiomycota</taxon>
        <taxon>Agaricomycotina</taxon>
        <taxon>Agaricomycetes</taxon>
        <taxon>Agaricomycetidae</taxon>
        <taxon>Agaricales</taxon>
        <taxon>Pleurotineae</taxon>
        <taxon>Pleurotaceae</taxon>
        <taxon>Pleurotus</taxon>
    </lineage>
</organism>
<dbReference type="OrthoDB" id="3129281at2759"/>
<keyword evidence="2" id="KW-1185">Reference proteome</keyword>
<dbReference type="Proteomes" id="UP000807025">
    <property type="component" value="Unassembled WGS sequence"/>
</dbReference>
<protein>
    <submittedName>
        <fullName evidence="1">Uncharacterized protein</fullName>
    </submittedName>
</protein>
<proteinExistence type="predicted"/>
<reference evidence="1" key="1">
    <citation type="submission" date="2020-11" db="EMBL/GenBank/DDBJ databases">
        <authorList>
            <consortium name="DOE Joint Genome Institute"/>
            <person name="Ahrendt S."/>
            <person name="Riley R."/>
            <person name="Andreopoulos W."/>
            <person name="Labutti K."/>
            <person name="Pangilinan J."/>
            <person name="Ruiz-Duenas F.J."/>
            <person name="Barrasa J.M."/>
            <person name="Sanchez-Garcia M."/>
            <person name="Camarero S."/>
            <person name="Miyauchi S."/>
            <person name="Serrano A."/>
            <person name="Linde D."/>
            <person name="Babiker R."/>
            <person name="Drula E."/>
            <person name="Ayuso-Fernandez I."/>
            <person name="Pacheco R."/>
            <person name="Padilla G."/>
            <person name="Ferreira P."/>
            <person name="Barriuso J."/>
            <person name="Kellner H."/>
            <person name="Castanera R."/>
            <person name="Alfaro M."/>
            <person name="Ramirez L."/>
            <person name="Pisabarro A.G."/>
            <person name="Kuo A."/>
            <person name="Tritt A."/>
            <person name="Lipzen A."/>
            <person name="He G."/>
            <person name="Yan M."/>
            <person name="Ng V."/>
            <person name="Cullen D."/>
            <person name="Martin F."/>
            <person name="Rosso M.-N."/>
            <person name="Henrissat B."/>
            <person name="Hibbett D."/>
            <person name="Martinez A.T."/>
            <person name="Grigoriev I.V."/>
        </authorList>
    </citation>
    <scope>NUCLEOTIDE SEQUENCE</scope>
    <source>
        <strain evidence="1">ATCC 90797</strain>
    </source>
</reference>
<dbReference type="AlphaFoldDB" id="A0A9P6DCA4"/>
<name>A0A9P6DCA4_PLEER</name>
<accession>A0A9P6DCA4</accession>
<comment type="caution">
    <text evidence="1">The sequence shown here is derived from an EMBL/GenBank/DDBJ whole genome shotgun (WGS) entry which is preliminary data.</text>
</comment>
<dbReference type="EMBL" id="MU154616">
    <property type="protein sequence ID" value="KAF9491574.1"/>
    <property type="molecule type" value="Genomic_DNA"/>
</dbReference>
<sequence>MPMNTIPLSSYNQLNARPLRPQAAAWERRIPSQLIVDYANHQFLDILLAMRHSWDMVPIVLLHRELEYAPSTTGTPAALGHIAMPGPIVRALAKGLEKDSITPSSFQDSCKLGKALNLLIGMLGGKHWHHAEQPRRTDIHLRPSFYLQRRSLNVWRHGENSYQKAKPTDRSLDIMMQMMSTLKVMMNNRMMDIAAHRQEAAALFDIYEAVIYKEANNVDKAEMQQNTTKLDDEIQCILDNNKPAPKHMN</sequence>
<gene>
    <name evidence="1" type="ORF">BDN71DRAFT_1510263</name>
</gene>
<evidence type="ECO:0000313" key="2">
    <source>
        <dbReference type="Proteomes" id="UP000807025"/>
    </source>
</evidence>